<name>A0AAD9Z2E7_9LECA</name>
<evidence type="ECO:0000313" key="1">
    <source>
        <dbReference type="EMBL" id="KAK3169611.1"/>
    </source>
</evidence>
<evidence type="ECO:0000313" key="2">
    <source>
        <dbReference type="Proteomes" id="UP001276659"/>
    </source>
</evidence>
<comment type="caution">
    <text evidence="1">The sequence shown here is derived from an EMBL/GenBank/DDBJ whole genome shotgun (WGS) entry which is preliminary data.</text>
</comment>
<keyword evidence="2" id="KW-1185">Reference proteome</keyword>
<gene>
    <name evidence="1" type="ORF">OEA41_008995</name>
</gene>
<dbReference type="EMBL" id="JASNWA010000009">
    <property type="protein sequence ID" value="KAK3169611.1"/>
    <property type="molecule type" value="Genomic_DNA"/>
</dbReference>
<protein>
    <submittedName>
        <fullName evidence="1">Uncharacterized protein</fullName>
    </submittedName>
</protein>
<accession>A0AAD9Z2E7</accession>
<proteinExistence type="predicted"/>
<dbReference type="Proteomes" id="UP001276659">
    <property type="component" value="Unassembled WGS sequence"/>
</dbReference>
<sequence length="219" mass="24914">MHYSLAASIIAVDPCKLVHLTIDNLLQEGSQNDDSLFRRVAQRQAYHQQTLSSWNTLHQNYHNITPSTWLAGPMQNLLGSIAGRCPKLKSLTIRKVGQRHWRDFGITYSSIDQDLYSELATFIESLKGTLEHLTFEQGEEHKFYRIGPLYRIMDQRFASMLAPTLYGGQWRYLKTITLGGVRDSEGDVASSVVLDNKEGKRVAMSVTRDAKLMDHVGDW</sequence>
<dbReference type="AlphaFoldDB" id="A0AAD9Z2E7"/>
<organism evidence="1 2">
    <name type="scientific">Lepraria neglecta</name>
    <dbReference type="NCBI Taxonomy" id="209136"/>
    <lineage>
        <taxon>Eukaryota</taxon>
        <taxon>Fungi</taxon>
        <taxon>Dikarya</taxon>
        <taxon>Ascomycota</taxon>
        <taxon>Pezizomycotina</taxon>
        <taxon>Lecanoromycetes</taxon>
        <taxon>OSLEUM clade</taxon>
        <taxon>Lecanoromycetidae</taxon>
        <taxon>Lecanorales</taxon>
        <taxon>Lecanorineae</taxon>
        <taxon>Stereocaulaceae</taxon>
        <taxon>Lepraria</taxon>
    </lineage>
</organism>
<reference evidence="1" key="1">
    <citation type="submission" date="2022-11" db="EMBL/GenBank/DDBJ databases">
        <title>Chromosomal genome sequence assembly and mating type (MAT) locus characterization of the leprose asexual lichenized fungus Lepraria neglecta (Nyl.) Erichsen.</title>
        <authorList>
            <person name="Allen J.L."/>
            <person name="Pfeffer B."/>
        </authorList>
    </citation>
    <scope>NUCLEOTIDE SEQUENCE</scope>
    <source>
        <strain evidence="1">Allen 5258</strain>
    </source>
</reference>